<keyword evidence="7" id="KW-1185">Reference proteome</keyword>
<dbReference type="SMART" id="SM00320">
    <property type="entry name" value="WD40"/>
    <property type="match status" value="4"/>
</dbReference>
<gene>
    <name evidence="6" type="primary">Contig9261.g9897</name>
    <name evidence="6" type="ORF">STYLEM_11197</name>
</gene>
<protein>
    <submittedName>
        <fullName evidence="6">Protein tssc1</fullName>
    </submittedName>
</protein>
<dbReference type="PANTHER" id="PTHR14205">
    <property type="entry name" value="WD-REPEAT PROTEIN"/>
    <property type="match status" value="1"/>
</dbReference>
<reference evidence="6 7" key="1">
    <citation type="submission" date="2014-06" db="EMBL/GenBank/DDBJ databases">
        <authorList>
            <person name="Swart Estienne"/>
        </authorList>
    </citation>
    <scope>NUCLEOTIDE SEQUENCE [LARGE SCALE GENOMIC DNA]</scope>
    <source>
        <strain evidence="6 7">130c</strain>
    </source>
</reference>
<sequence>MCAVMADQANHRFLIGTNSFKRENEIHLINYSEDSNRIDQEAVFQVESGEVWSISSSPYNKNIFACGQQCQLNGEHSLALYDISEAKESTREFDKKNLKIKTLLKGNKESSHTSNIHSICWEDAEYQEGYAAKEIVSADTSRVIVWDIKQSTQKLSYDPQSFLNDEDSLGECSVVKRDPHHKEILCLGIEKGFYQIDQRIPIKNAASDIAISQNRAHSDLIMDLDYNPNKLNTVATCGQDSVIRFWDLRKTEKSLLEYEEDSHWIGKIKYNKFHDQLLLTGCTSTFVSLYSAPSVSQMPQSQINDLNTTLMTSMTLPDGGYGYGPDTERMLTQTQRNDTESQMDIISSRYYQSNQLGQTFRQQNQPINRNGVRLLQRYELEDSVHVIDWSAGDAWIFAGVSYNGTFFLNLVPSKEKYKILLIE</sequence>
<comment type="similarity">
    <text evidence="1">Belongs to the WD repeat EIPR1 family.</text>
</comment>
<dbReference type="InterPro" id="IPR001680">
    <property type="entry name" value="WD40_rpt"/>
</dbReference>
<organism evidence="6 7">
    <name type="scientific">Stylonychia lemnae</name>
    <name type="common">Ciliate</name>
    <dbReference type="NCBI Taxonomy" id="5949"/>
    <lineage>
        <taxon>Eukaryota</taxon>
        <taxon>Sar</taxon>
        <taxon>Alveolata</taxon>
        <taxon>Ciliophora</taxon>
        <taxon>Intramacronucleata</taxon>
        <taxon>Spirotrichea</taxon>
        <taxon>Stichotrichia</taxon>
        <taxon>Sporadotrichida</taxon>
        <taxon>Oxytrichidae</taxon>
        <taxon>Stylonychinae</taxon>
        <taxon>Stylonychia</taxon>
    </lineage>
</organism>
<dbReference type="Gene3D" id="2.130.10.10">
    <property type="entry name" value="YVTN repeat-like/Quinoprotein amine dehydrogenase"/>
    <property type="match status" value="1"/>
</dbReference>
<dbReference type="InterPro" id="IPR019775">
    <property type="entry name" value="WD40_repeat_CS"/>
</dbReference>
<evidence type="ECO:0000256" key="1">
    <source>
        <dbReference type="ARBA" id="ARBA00005672"/>
    </source>
</evidence>
<evidence type="ECO:0000313" key="6">
    <source>
        <dbReference type="EMBL" id="CDW82168.1"/>
    </source>
</evidence>
<dbReference type="OMA" id="HQFLALH"/>
<dbReference type="InterPro" id="IPR036322">
    <property type="entry name" value="WD40_repeat_dom_sf"/>
</dbReference>
<dbReference type="PROSITE" id="PS50082">
    <property type="entry name" value="WD_REPEATS_2"/>
    <property type="match status" value="1"/>
</dbReference>
<dbReference type="Proteomes" id="UP000039865">
    <property type="component" value="Unassembled WGS sequence"/>
</dbReference>
<feature type="domain" description="EIPR1-like beta-propeller" evidence="5">
    <location>
        <begin position="2"/>
        <end position="290"/>
    </location>
</feature>
<name>A0A078AMR9_STYLE</name>
<proteinExistence type="inferred from homology"/>
<dbReference type="PROSITE" id="PS50294">
    <property type="entry name" value="WD_REPEATS_REGION"/>
    <property type="match status" value="1"/>
</dbReference>
<dbReference type="PROSITE" id="PS00678">
    <property type="entry name" value="WD_REPEATS_1"/>
    <property type="match status" value="1"/>
</dbReference>
<feature type="repeat" description="WD" evidence="4">
    <location>
        <begin position="214"/>
        <end position="256"/>
    </location>
</feature>
<dbReference type="InParanoid" id="A0A078AMR9"/>
<keyword evidence="3" id="KW-0677">Repeat</keyword>
<evidence type="ECO:0000259" key="5">
    <source>
        <dbReference type="Pfam" id="PF23609"/>
    </source>
</evidence>
<evidence type="ECO:0000256" key="4">
    <source>
        <dbReference type="PROSITE-ProRule" id="PRU00221"/>
    </source>
</evidence>
<dbReference type="GO" id="GO:0016567">
    <property type="term" value="P:protein ubiquitination"/>
    <property type="evidence" value="ECO:0007669"/>
    <property type="project" value="TreeGrafter"/>
</dbReference>
<evidence type="ECO:0000256" key="3">
    <source>
        <dbReference type="ARBA" id="ARBA00022737"/>
    </source>
</evidence>
<dbReference type="InterPro" id="IPR015943">
    <property type="entry name" value="WD40/YVTN_repeat-like_dom_sf"/>
</dbReference>
<dbReference type="Pfam" id="PF23609">
    <property type="entry name" value="Beta-prop_EIPR1"/>
    <property type="match status" value="1"/>
</dbReference>
<dbReference type="AlphaFoldDB" id="A0A078AMR9"/>
<dbReference type="OrthoDB" id="427795at2759"/>
<evidence type="ECO:0000256" key="2">
    <source>
        <dbReference type="ARBA" id="ARBA00022574"/>
    </source>
</evidence>
<dbReference type="InterPro" id="IPR059104">
    <property type="entry name" value="Beta-prop_EIPR1-like"/>
</dbReference>
<evidence type="ECO:0000313" key="7">
    <source>
        <dbReference type="Proteomes" id="UP000039865"/>
    </source>
</evidence>
<accession>A0A078AMR9</accession>
<dbReference type="SUPFAM" id="SSF50978">
    <property type="entry name" value="WD40 repeat-like"/>
    <property type="match status" value="1"/>
</dbReference>
<dbReference type="EMBL" id="CCKQ01010637">
    <property type="protein sequence ID" value="CDW82168.1"/>
    <property type="molecule type" value="Genomic_DNA"/>
</dbReference>
<dbReference type="PANTHER" id="PTHR14205:SF15">
    <property type="entry name" value="EARP AND GARP COMPLEX-INTERACTING PROTEIN 1"/>
    <property type="match status" value="1"/>
</dbReference>
<dbReference type="InterPro" id="IPR040323">
    <property type="entry name" value="EIPR1"/>
</dbReference>
<keyword evidence="2 4" id="KW-0853">WD repeat</keyword>